<protein>
    <submittedName>
        <fullName evidence="1">Uncharacterized protein</fullName>
    </submittedName>
</protein>
<keyword evidence="2" id="KW-1185">Reference proteome</keyword>
<name>A0ABQ9W1M0_SAGOE</name>
<proteinExistence type="predicted"/>
<comment type="caution">
    <text evidence="1">The sequence shown here is derived from an EMBL/GenBank/DDBJ whole genome shotgun (WGS) entry which is preliminary data.</text>
</comment>
<evidence type="ECO:0000313" key="1">
    <source>
        <dbReference type="EMBL" id="KAK2115260.1"/>
    </source>
</evidence>
<accession>A0ABQ9W1M0</accession>
<reference evidence="1 2" key="1">
    <citation type="submission" date="2023-05" db="EMBL/GenBank/DDBJ databases">
        <title>B98-5 Cell Line De Novo Hybrid Assembly: An Optical Mapping Approach.</title>
        <authorList>
            <person name="Kananen K."/>
            <person name="Auerbach J.A."/>
            <person name="Kautto E."/>
            <person name="Blachly J.S."/>
        </authorList>
    </citation>
    <scope>NUCLEOTIDE SEQUENCE [LARGE SCALE GENOMIC DNA]</scope>
    <source>
        <strain evidence="1">B95-8</strain>
        <tissue evidence="1">Cell line</tissue>
    </source>
</reference>
<dbReference type="Proteomes" id="UP001266305">
    <property type="component" value="Unassembled WGS sequence"/>
</dbReference>
<organism evidence="1 2">
    <name type="scientific">Saguinus oedipus</name>
    <name type="common">Cotton-top tamarin</name>
    <name type="synonym">Oedipomidas oedipus</name>
    <dbReference type="NCBI Taxonomy" id="9490"/>
    <lineage>
        <taxon>Eukaryota</taxon>
        <taxon>Metazoa</taxon>
        <taxon>Chordata</taxon>
        <taxon>Craniata</taxon>
        <taxon>Vertebrata</taxon>
        <taxon>Euteleostomi</taxon>
        <taxon>Mammalia</taxon>
        <taxon>Eutheria</taxon>
        <taxon>Euarchontoglires</taxon>
        <taxon>Primates</taxon>
        <taxon>Haplorrhini</taxon>
        <taxon>Platyrrhini</taxon>
        <taxon>Cebidae</taxon>
        <taxon>Callitrichinae</taxon>
        <taxon>Saguinus</taxon>
    </lineage>
</organism>
<dbReference type="EMBL" id="JASSZA010000003">
    <property type="protein sequence ID" value="KAK2115260.1"/>
    <property type="molecule type" value="Genomic_DNA"/>
</dbReference>
<evidence type="ECO:0000313" key="2">
    <source>
        <dbReference type="Proteomes" id="UP001266305"/>
    </source>
</evidence>
<gene>
    <name evidence="1" type="ORF">P7K49_005886</name>
</gene>
<sequence length="92" mass="9653">MAYYGKCLEAVIEQLNKFAPKRDNPEQFLEAAATSLQVLSAGAPGGLVDGPGGAAVLANSIERLPNTACLPDGQRLTVVSEEAHSVYLEVPL</sequence>